<dbReference type="PROSITE" id="PS50405">
    <property type="entry name" value="GST_CTER"/>
    <property type="match status" value="1"/>
</dbReference>
<dbReference type="PaxDb" id="6945-B7Q2B0"/>
<dbReference type="OrthoDB" id="414243at2759"/>
<dbReference type="InterPro" id="IPR010987">
    <property type="entry name" value="Glutathione-S-Trfase_C-like"/>
</dbReference>
<dbReference type="EMBL" id="ABJB010821486">
    <property type="status" value="NOT_ANNOTATED_CDS"/>
    <property type="molecule type" value="Genomic_DNA"/>
</dbReference>
<keyword evidence="4 8" id="KW-0808">Transferase</keyword>
<protein>
    <recommendedName>
        <fullName evidence="3">glutathione transferase</fullName>
        <ecNumber evidence="3">2.5.1.18</ecNumber>
    </recommendedName>
</protein>
<evidence type="ECO:0000313" key="10">
    <source>
        <dbReference type="Proteomes" id="UP000001555"/>
    </source>
</evidence>
<dbReference type="SUPFAM" id="SSF47616">
    <property type="entry name" value="GST C-terminal domain-like"/>
    <property type="match status" value="1"/>
</dbReference>
<dbReference type="Proteomes" id="UP000001555">
    <property type="component" value="Unassembled WGS sequence"/>
</dbReference>
<dbReference type="STRING" id="6945.B7Q2B0"/>
<dbReference type="GO" id="GO:0004364">
    <property type="term" value="F:glutathione transferase activity"/>
    <property type="evidence" value="ECO:0000318"/>
    <property type="project" value="GO_Central"/>
</dbReference>
<dbReference type="InterPro" id="IPR004046">
    <property type="entry name" value="GST_C"/>
</dbReference>
<dbReference type="FunFam" id="1.20.1050.10:FF:000003">
    <property type="entry name" value="Glutathione S-transferase 2"/>
    <property type="match status" value="1"/>
</dbReference>
<proteinExistence type="inferred from homology"/>
<dbReference type="PROSITE" id="PS50404">
    <property type="entry name" value="GST_NTER"/>
    <property type="match status" value="1"/>
</dbReference>
<evidence type="ECO:0000259" key="7">
    <source>
        <dbReference type="PROSITE" id="PS50405"/>
    </source>
</evidence>
<comment type="similarity">
    <text evidence="2">Belongs to the GST superfamily. Mu family.</text>
</comment>
<accession>B7Q2B0</accession>
<evidence type="ECO:0000256" key="2">
    <source>
        <dbReference type="ARBA" id="ARBA00005861"/>
    </source>
</evidence>
<evidence type="ECO:0000313" key="9">
    <source>
        <dbReference type="EnsemblMetazoa" id="ISCW008578-PA"/>
    </source>
</evidence>
<dbReference type="SFLD" id="SFLDS00019">
    <property type="entry name" value="Glutathione_Transferase_(cytos"/>
    <property type="match status" value="1"/>
</dbReference>
<dbReference type="SUPFAM" id="SSF52833">
    <property type="entry name" value="Thioredoxin-like"/>
    <property type="match status" value="1"/>
</dbReference>
<feature type="domain" description="GST N-terminal" evidence="6">
    <location>
        <begin position="1"/>
        <end position="89"/>
    </location>
</feature>
<dbReference type="EnsemblMetazoa" id="ISCW008578-RA">
    <property type="protein sequence ID" value="ISCW008578-PA"/>
    <property type="gene ID" value="ISCW008578"/>
</dbReference>
<dbReference type="VEuPathDB" id="VectorBase:ISCI013757"/>
<evidence type="ECO:0000256" key="1">
    <source>
        <dbReference type="ARBA" id="ARBA00003701"/>
    </source>
</evidence>
<dbReference type="Pfam" id="PF02798">
    <property type="entry name" value="GST_N"/>
    <property type="match status" value="1"/>
</dbReference>
<dbReference type="PANTHER" id="PTHR11571:SF222">
    <property type="entry name" value="GLUTATHIONE TRANSFERASE"/>
    <property type="match status" value="1"/>
</dbReference>
<dbReference type="InterPro" id="IPR036282">
    <property type="entry name" value="Glutathione-S-Trfase_C_sf"/>
</dbReference>
<reference evidence="8 10" key="1">
    <citation type="submission" date="2008-03" db="EMBL/GenBank/DDBJ databases">
        <title>Annotation of Ixodes scapularis.</title>
        <authorList>
            <consortium name="Ixodes scapularis Genome Project Consortium"/>
            <person name="Caler E."/>
            <person name="Hannick L.I."/>
            <person name="Bidwell S."/>
            <person name="Joardar V."/>
            <person name="Thiagarajan M."/>
            <person name="Amedeo P."/>
            <person name="Galinsky K.J."/>
            <person name="Schobel S."/>
            <person name="Inman J."/>
            <person name="Hostetler J."/>
            <person name="Miller J."/>
            <person name="Hammond M."/>
            <person name="Megy K."/>
            <person name="Lawson D."/>
            <person name="Kodira C."/>
            <person name="Sutton G."/>
            <person name="Meyer J."/>
            <person name="Hill C.A."/>
            <person name="Birren B."/>
            <person name="Nene V."/>
            <person name="Collins F."/>
            <person name="Alarcon-Chaidez F."/>
            <person name="Wikel S."/>
            <person name="Strausberg R."/>
        </authorList>
    </citation>
    <scope>NUCLEOTIDE SEQUENCE [LARGE SCALE GENOMIC DNA]</scope>
    <source>
        <strain evidence="10">Wikel</strain>
        <strain evidence="8">Wikel colony</strain>
    </source>
</reference>
<dbReference type="PANTHER" id="PTHR11571">
    <property type="entry name" value="GLUTATHIONE S-TRANSFERASE"/>
    <property type="match status" value="1"/>
</dbReference>
<evidence type="ECO:0000256" key="5">
    <source>
        <dbReference type="ARBA" id="ARBA00047960"/>
    </source>
</evidence>
<dbReference type="Pfam" id="PF14497">
    <property type="entry name" value="GST_C_3"/>
    <property type="match status" value="1"/>
</dbReference>
<name>B7Q2B0_IXOSC</name>
<dbReference type="EC" id="2.5.1.18" evidence="3"/>
<gene>
    <name evidence="8" type="ORF">IscW_ISCW008578</name>
</gene>
<dbReference type="HOGENOM" id="CLU_039475_2_0_1"/>
<dbReference type="GO" id="GO:0006749">
    <property type="term" value="P:glutathione metabolic process"/>
    <property type="evidence" value="ECO:0000318"/>
    <property type="project" value="GO_Central"/>
</dbReference>
<organism>
    <name type="scientific">Ixodes scapularis</name>
    <name type="common">Black-legged tick</name>
    <name type="synonym">Deer tick</name>
    <dbReference type="NCBI Taxonomy" id="6945"/>
    <lineage>
        <taxon>Eukaryota</taxon>
        <taxon>Metazoa</taxon>
        <taxon>Ecdysozoa</taxon>
        <taxon>Arthropoda</taxon>
        <taxon>Chelicerata</taxon>
        <taxon>Arachnida</taxon>
        <taxon>Acari</taxon>
        <taxon>Parasitiformes</taxon>
        <taxon>Ixodida</taxon>
        <taxon>Ixodoidea</taxon>
        <taxon>Ixodidae</taxon>
        <taxon>Ixodinae</taxon>
        <taxon>Ixodes</taxon>
    </lineage>
</organism>
<reference evidence="9" key="2">
    <citation type="submission" date="2020-05" db="UniProtKB">
        <authorList>
            <consortium name="EnsemblMetazoa"/>
        </authorList>
    </citation>
    <scope>IDENTIFICATION</scope>
    <source>
        <strain evidence="9">wikel</strain>
    </source>
</reference>
<dbReference type="EMBL" id="ABJB010371466">
    <property type="status" value="NOT_ANNOTATED_CDS"/>
    <property type="molecule type" value="Genomic_DNA"/>
</dbReference>
<dbReference type="Gene3D" id="3.40.30.10">
    <property type="entry name" value="Glutaredoxin"/>
    <property type="match status" value="1"/>
</dbReference>
<dbReference type="EMBL" id="ABJB010280070">
    <property type="status" value="NOT_ANNOTATED_CDS"/>
    <property type="molecule type" value="Genomic_DNA"/>
</dbReference>
<feature type="domain" description="GST C-terminal" evidence="7">
    <location>
        <begin position="91"/>
        <end position="209"/>
    </location>
</feature>
<dbReference type="VEuPathDB" id="VectorBase:ISCW008578"/>
<dbReference type="FunCoup" id="B7Q2B0">
    <property type="interactions" value="213"/>
</dbReference>
<dbReference type="EMBL" id="ABJB010356135">
    <property type="status" value="NOT_ANNOTATED_CDS"/>
    <property type="molecule type" value="Genomic_DNA"/>
</dbReference>
<dbReference type="AlphaFoldDB" id="B7Q2B0"/>
<keyword evidence="10" id="KW-1185">Reference proteome</keyword>
<dbReference type="InterPro" id="IPR050213">
    <property type="entry name" value="GST_superfamily"/>
</dbReference>
<evidence type="ECO:0000256" key="4">
    <source>
        <dbReference type="ARBA" id="ARBA00022679"/>
    </source>
</evidence>
<dbReference type="Gene3D" id="1.20.1050.10">
    <property type="match status" value="1"/>
</dbReference>
<dbReference type="EMBL" id="DS842862">
    <property type="protein sequence ID" value="EEC12982.1"/>
    <property type="molecule type" value="Genomic_DNA"/>
</dbReference>
<sequence length="225" mass="26751">MAPVLGYWDTRGRAQMIRNLLIYKNNVAFVDKRYSYGPPPYYTGTEWEADKFSLGLKFPNLPYYIDGDLKLTQSLAIMRYLSRKHDLAGRTEEEVTQLDLLEQQSLDLFMKLARTAFEPNLEEARKNYEASLNNELEPWAELLHGRTWALGGRLTYVDFILYESLDWIRDFGPDTFQRFSTLLKYLNKFEELPNIKQYMASQKYRKYPFLRRKWTWAAKETSSQF</sequence>
<dbReference type="InterPro" id="IPR040079">
    <property type="entry name" value="Glutathione_S-Trfase"/>
</dbReference>
<dbReference type="InterPro" id="IPR036249">
    <property type="entry name" value="Thioredoxin-like_sf"/>
</dbReference>
<evidence type="ECO:0000313" key="8">
    <source>
        <dbReference type="EMBL" id="EEC12982.1"/>
    </source>
</evidence>
<dbReference type="SFLD" id="SFLDG01205">
    <property type="entry name" value="AMPS.1"/>
    <property type="match status" value="1"/>
</dbReference>
<evidence type="ECO:0000256" key="3">
    <source>
        <dbReference type="ARBA" id="ARBA00012452"/>
    </source>
</evidence>
<dbReference type="SFLD" id="SFLDG00363">
    <property type="entry name" value="AMPS_(cytGST):_Alpha-__Mu-__Pi"/>
    <property type="match status" value="1"/>
</dbReference>
<evidence type="ECO:0000259" key="6">
    <source>
        <dbReference type="PROSITE" id="PS50404"/>
    </source>
</evidence>
<comment type="function">
    <text evidence="1">Conjugation of reduced glutathione to a wide number of exogenous and endogenous hydrophobic electrophiles.</text>
</comment>
<dbReference type="InParanoid" id="B7Q2B0"/>
<dbReference type="InterPro" id="IPR004045">
    <property type="entry name" value="Glutathione_S-Trfase_N"/>
</dbReference>
<comment type="catalytic activity">
    <reaction evidence="5">
        <text>RX + glutathione = an S-substituted glutathione + a halide anion + H(+)</text>
        <dbReference type="Rhea" id="RHEA:16437"/>
        <dbReference type="ChEBI" id="CHEBI:15378"/>
        <dbReference type="ChEBI" id="CHEBI:16042"/>
        <dbReference type="ChEBI" id="CHEBI:17792"/>
        <dbReference type="ChEBI" id="CHEBI:57925"/>
        <dbReference type="ChEBI" id="CHEBI:90779"/>
        <dbReference type="EC" id="2.5.1.18"/>
    </reaction>
</comment>
<dbReference type="VEuPathDB" id="VectorBase:ISCP_035600"/>